<dbReference type="InterPro" id="IPR000873">
    <property type="entry name" value="AMP-dep_synth/lig_dom"/>
</dbReference>
<dbReference type="Gene3D" id="3.30.300.30">
    <property type="match status" value="1"/>
</dbReference>
<dbReference type="InterPro" id="IPR020845">
    <property type="entry name" value="AMP-binding_CS"/>
</dbReference>
<accession>A0A845MFH1</accession>
<feature type="domain" description="AMP-binding enzyme C-terminal" evidence="7">
    <location>
        <begin position="452"/>
        <end position="528"/>
    </location>
</feature>
<dbReference type="AlphaFoldDB" id="A0A845MFH1"/>
<dbReference type="GO" id="GO:0031956">
    <property type="term" value="F:medium-chain fatty acid-CoA ligase activity"/>
    <property type="evidence" value="ECO:0007669"/>
    <property type="project" value="TreeGrafter"/>
</dbReference>
<evidence type="ECO:0000259" key="7">
    <source>
        <dbReference type="Pfam" id="PF13193"/>
    </source>
</evidence>
<dbReference type="RefSeq" id="WP_161339253.1">
    <property type="nucleotide sequence ID" value="NZ_JBHSDG010000004.1"/>
</dbReference>
<feature type="domain" description="AMP-dependent synthetase/ligase" evidence="6">
    <location>
        <begin position="34"/>
        <end position="401"/>
    </location>
</feature>
<dbReference type="PROSITE" id="PS00455">
    <property type="entry name" value="AMP_BINDING"/>
    <property type="match status" value="1"/>
</dbReference>
<name>A0A845MFH1_9PROT</name>
<dbReference type="Gene3D" id="3.40.50.12780">
    <property type="entry name" value="N-terminal domain of ligase-like"/>
    <property type="match status" value="1"/>
</dbReference>
<keyword evidence="9" id="KW-1185">Reference proteome</keyword>
<sequence>MNIEQVFGPDNIRFYREKRIWADETFADLLHKLVKSDPEREAITDGRTRLTYRELDDGINKVAALLRRHGLDKGDFIAVQIPNWIEFVLIYFAIERIGAIGIPISVDFRSREVEYVLRTANCRGLICCRSFKNFDHLEMINKLRPSLPHLTFIGVVRGSRDGNSDAVEIDEALSATSSPNDFVPVATNPDDIMRMMFTSGTTGNPKGVTHNHNTSLWPARMLNKDMDLGSDEVMLLYLPLALNWGYLTVLQTVMAGCRLVLMENFDARKALEIIETEKVTYIPTAPAAIVALLNAPNQEKYDLSSLRTVITGGTSCPVELVRKFQRRLDGNLIELYGMLECGGYHTYTRREDDPESVAGSVGKPGTEMKLRICSTGGSTPVTDGEVGEIQSAGPSIQLGYFGDEDANAKSYTDDGWFRSGDLGMIDPDGNLRIVGRLKEMINRGGKKYYPREVEEILYTHPKILHAAIIGLPDERLGESNCLCVVAKNDQQKPTLKELVDFLKDTIATYKLPERLEFFDELPFTPTGKIQRHVLMELVQSR</sequence>
<dbReference type="Proteomes" id="UP000445696">
    <property type="component" value="Unassembled WGS sequence"/>
</dbReference>
<comment type="catalytic activity">
    <reaction evidence="3">
        <text>3-(methylsulfanyl)propanoate + ATP + CoA = 3-(methylsulfanyl)propanoyl-CoA + AMP + diphosphate</text>
        <dbReference type="Rhea" id="RHEA:43052"/>
        <dbReference type="ChEBI" id="CHEBI:30616"/>
        <dbReference type="ChEBI" id="CHEBI:33019"/>
        <dbReference type="ChEBI" id="CHEBI:49016"/>
        <dbReference type="ChEBI" id="CHEBI:57287"/>
        <dbReference type="ChEBI" id="CHEBI:82815"/>
        <dbReference type="ChEBI" id="CHEBI:456215"/>
        <dbReference type="EC" id="6.2.1.44"/>
    </reaction>
    <physiologicalReaction direction="left-to-right" evidence="3">
        <dbReference type="Rhea" id="RHEA:43053"/>
    </physiologicalReaction>
</comment>
<evidence type="ECO:0000256" key="2">
    <source>
        <dbReference type="ARBA" id="ARBA00022598"/>
    </source>
</evidence>
<dbReference type="EC" id="6.2.1.44" evidence="4"/>
<comment type="caution">
    <text evidence="8">The sequence shown here is derived from an EMBL/GenBank/DDBJ whole genome shotgun (WGS) entry which is preliminary data.</text>
</comment>
<reference evidence="8 9" key="1">
    <citation type="journal article" date="2014" name="Int. J. Syst. Evol. Microbiol.">
        <title>Sneathiella chungangensis sp. nov., isolated from a marine sand, and emended description of the genus Sneathiella.</title>
        <authorList>
            <person name="Siamphan C."/>
            <person name="Kim H."/>
            <person name="Lee J.S."/>
            <person name="Kim W."/>
        </authorList>
    </citation>
    <scope>NUCLEOTIDE SEQUENCE [LARGE SCALE GENOMIC DNA]</scope>
    <source>
        <strain evidence="8 9">KCTC 32476</strain>
    </source>
</reference>
<dbReference type="OrthoDB" id="9803968at2"/>
<evidence type="ECO:0000313" key="8">
    <source>
        <dbReference type="EMBL" id="MZR22793.1"/>
    </source>
</evidence>
<dbReference type="InterPro" id="IPR045851">
    <property type="entry name" value="AMP-bd_C_sf"/>
</dbReference>
<organism evidence="8 9">
    <name type="scientific">Sneathiella chungangensis</name>
    <dbReference type="NCBI Taxonomy" id="1418234"/>
    <lineage>
        <taxon>Bacteria</taxon>
        <taxon>Pseudomonadati</taxon>
        <taxon>Pseudomonadota</taxon>
        <taxon>Alphaproteobacteria</taxon>
        <taxon>Sneathiellales</taxon>
        <taxon>Sneathiellaceae</taxon>
        <taxon>Sneathiella</taxon>
    </lineage>
</organism>
<dbReference type="InterPro" id="IPR025110">
    <property type="entry name" value="AMP-bd_C"/>
</dbReference>
<comment type="similarity">
    <text evidence="1">Belongs to the ATP-dependent AMP-binding enzyme family.</text>
</comment>
<keyword evidence="2" id="KW-0436">Ligase</keyword>
<evidence type="ECO:0000256" key="3">
    <source>
        <dbReference type="ARBA" id="ARBA00051915"/>
    </source>
</evidence>
<dbReference type="Pfam" id="PF00501">
    <property type="entry name" value="AMP-binding"/>
    <property type="match status" value="1"/>
</dbReference>
<evidence type="ECO:0000259" key="6">
    <source>
        <dbReference type="Pfam" id="PF00501"/>
    </source>
</evidence>
<dbReference type="SUPFAM" id="SSF56801">
    <property type="entry name" value="Acetyl-CoA synthetase-like"/>
    <property type="match status" value="1"/>
</dbReference>
<dbReference type="PANTHER" id="PTHR43201">
    <property type="entry name" value="ACYL-COA SYNTHETASE"/>
    <property type="match status" value="1"/>
</dbReference>
<evidence type="ECO:0000256" key="1">
    <source>
        <dbReference type="ARBA" id="ARBA00006432"/>
    </source>
</evidence>
<protein>
    <recommendedName>
        <fullName evidence="5">3-methylmercaptopropionyl-CoA ligase</fullName>
        <ecNumber evidence="4">6.2.1.44</ecNumber>
    </recommendedName>
</protein>
<dbReference type="InterPro" id="IPR042099">
    <property type="entry name" value="ANL_N_sf"/>
</dbReference>
<dbReference type="GO" id="GO:0006631">
    <property type="term" value="P:fatty acid metabolic process"/>
    <property type="evidence" value="ECO:0007669"/>
    <property type="project" value="TreeGrafter"/>
</dbReference>
<evidence type="ECO:0000313" key="9">
    <source>
        <dbReference type="Proteomes" id="UP000445696"/>
    </source>
</evidence>
<dbReference type="PANTHER" id="PTHR43201:SF5">
    <property type="entry name" value="MEDIUM-CHAIN ACYL-COA LIGASE ACSF2, MITOCHONDRIAL"/>
    <property type="match status" value="1"/>
</dbReference>
<gene>
    <name evidence="8" type="ORF">GQF03_10670</name>
</gene>
<dbReference type="FunFam" id="3.30.300.30:FF:000008">
    <property type="entry name" value="2,3-dihydroxybenzoate-AMP ligase"/>
    <property type="match status" value="1"/>
</dbReference>
<evidence type="ECO:0000256" key="4">
    <source>
        <dbReference type="ARBA" id="ARBA00066616"/>
    </source>
</evidence>
<evidence type="ECO:0000256" key="5">
    <source>
        <dbReference type="ARBA" id="ARBA00067668"/>
    </source>
</evidence>
<dbReference type="EMBL" id="WTVA01000004">
    <property type="protein sequence ID" value="MZR22793.1"/>
    <property type="molecule type" value="Genomic_DNA"/>
</dbReference>
<dbReference type="Pfam" id="PF13193">
    <property type="entry name" value="AMP-binding_C"/>
    <property type="match status" value="1"/>
</dbReference>
<proteinExistence type="inferred from homology"/>